<protein>
    <recommendedName>
        <fullName evidence="1">HTH arsR-type domain-containing protein</fullName>
    </recommendedName>
</protein>
<dbReference type="AlphaFoldDB" id="A0A4V0P1K6"/>
<organism evidence="2 3">
    <name type="scientific">Conexivisphaera calida</name>
    <dbReference type="NCBI Taxonomy" id="1874277"/>
    <lineage>
        <taxon>Archaea</taxon>
        <taxon>Nitrososphaerota</taxon>
        <taxon>Conexivisphaeria</taxon>
        <taxon>Conexivisphaerales</taxon>
        <taxon>Conexivisphaeraceae</taxon>
        <taxon>Conexivisphaera</taxon>
    </lineage>
</organism>
<dbReference type="InterPro" id="IPR036388">
    <property type="entry name" value="WH-like_DNA-bd_sf"/>
</dbReference>
<evidence type="ECO:0000313" key="2">
    <source>
        <dbReference type="EMBL" id="BBE42050.1"/>
    </source>
</evidence>
<name>A0A4V0P1K6_9ARCH</name>
<keyword evidence="3" id="KW-1185">Reference proteome</keyword>
<dbReference type="RefSeq" id="WP_174448326.1">
    <property type="nucleotide sequence ID" value="NZ_AP018732.1"/>
</dbReference>
<gene>
    <name evidence="2" type="ORF">NAS2_0661</name>
</gene>
<feature type="domain" description="HTH arsR-type" evidence="1">
    <location>
        <begin position="39"/>
        <end position="134"/>
    </location>
</feature>
<dbReference type="SMART" id="SM00418">
    <property type="entry name" value="HTH_ARSR"/>
    <property type="match status" value="1"/>
</dbReference>
<dbReference type="GeneID" id="55584476"/>
<dbReference type="PROSITE" id="PS50987">
    <property type="entry name" value="HTH_ARSR_2"/>
    <property type="match status" value="1"/>
</dbReference>
<dbReference type="KEGG" id="ccai:NAS2_0661"/>
<evidence type="ECO:0000313" key="3">
    <source>
        <dbReference type="Proteomes" id="UP000509448"/>
    </source>
</evidence>
<dbReference type="InterPro" id="IPR036390">
    <property type="entry name" value="WH_DNA-bd_sf"/>
</dbReference>
<dbReference type="CDD" id="cd00090">
    <property type="entry name" value="HTH_ARSR"/>
    <property type="match status" value="1"/>
</dbReference>
<accession>A0A4V0P1K6</accession>
<dbReference type="InterPro" id="IPR011991">
    <property type="entry name" value="ArsR-like_HTH"/>
</dbReference>
<dbReference type="Gene3D" id="1.10.10.10">
    <property type="entry name" value="Winged helix-like DNA-binding domain superfamily/Winged helix DNA-binding domain"/>
    <property type="match status" value="1"/>
</dbReference>
<reference evidence="2 3" key="1">
    <citation type="journal article" date="2019" name="ISME J.">
        <title>Isolation and characterization of a thermophilic sulfur- and iron-reducing thaumarchaeote from a terrestrial acidic hot spring.</title>
        <authorList>
            <person name="Kato S."/>
            <person name="Itoh T."/>
            <person name="Yuki M."/>
            <person name="Nagamori M."/>
            <person name="Ohnishi M."/>
            <person name="Uematsu K."/>
            <person name="Suzuki K."/>
            <person name="Takashina T."/>
            <person name="Ohkuma M."/>
        </authorList>
    </citation>
    <scope>NUCLEOTIDE SEQUENCE [LARGE SCALE GENOMIC DNA]</scope>
    <source>
        <strain evidence="2 3">NAS-02</strain>
    </source>
</reference>
<dbReference type="PRINTS" id="PR00778">
    <property type="entry name" value="HTHARSR"/>
</dbReference>
<dbReference type="GO" id="GO:0003700">
    <property type="term" value="F:DNA-binding transcription factor activity"/>
    <property type="evidence" value="ECO:0007669"/>
    <property type="project" value="InterPro"/>
</dbReference>
<dbReference type="Proteomes" id="UP000509448">
    <property type="component" value="Chromosome"/>
</dbReference>
<sequence length="134" mass="14775">MVEVGSRAGGTLFSDCKVVEKGKEEEHLRKMMEDMASNVDPDIVEVISDVMKAMMDPTRIRIVAMAKARGKVYGCEVEAAFGLNEPMASYHLRFLAKAKVLARKRERKMTAYVPGGGIGWAIAEKVLETVKGKI</sequence>
<dbReference type="EMBL" id="AP018732">
    <property type="protein sequence ID" value="BBE42050.1"/>
    <property type="molecule type" value="Genomic_DNA"/>
</dbReference>
<evidence type="ECO:0000259" key="1">
    <source>
        <dbReference type="PROSITE" id="PS50987"/>
    </source>
</evidence>
<dbReference type="SUPFAM" id="SSF46785">
    <property type="entry name" value="Winged helix' DNA-binding domain"/>
    <property type="match status" value="1"/>
</dbReference>
<proteinExistence type="predicted"/>
<dbReference type="InterPro" id="IPR001845">
    <property type="entry name" value="HTH_ArsR_DNA-bd_dom"/>
</dbReference>
<dbReference type="OrthoDB" id="57427at2157"/>